<accession>A0A1F6NM23</accession>
<comment type="caution">
    <text evidence="1">The sequence shown here is derived from an EMBL/GenBank/DDBJ whole genome shotgun (WGS) entry which is preliminary data.</text>
</comment>
<protein>
    <submittedName>
        <fullName evidence="1">Uncharacterized protein</fullName>
    </submittedName>
</protein>
<sequence length="150" mass="16728">MTSLISSSAAVAEAIKDLVREKIKKRVGSIAEEDSVLVVDISSLYGDTKIKALFYNPRVRVKRSRRNVVLIPDAVFVAARKGGDWLKTDSMAINITMHGTTFDRSERTIGWIHSNSPQGPVHGKISKISNEQLPPVILEFIQKHSHPRKK</sequence>
<proteinExistence type="predicted"/>
<reference evidence="1 2" key="1">
    <citation type="journal article" date="2016" name="Nat. Commun.">
        <title>Thousands of microbial genomes shed light on interconnected biogeochemical processes in an aquifer system.</title>
        <authorList>
            <person name="Anantharaman K."/>
            <person name="Brown C.T."/>
            <person name="Hug L.A."/>
            <person name="Sharon I."/>
            <person name="Castelle C.J."/>
            <person name="Probst A.J."/>
            <person name="Thomas B.C."/>
            <person name="Singh A."/>
            <person name="Wilkins M.J."/>
            <person name="Karaoz U."/>
            <person name="Brodie E.L."/>
            <person name="Williams K.H."/>
            <person name="Hubbard S.S."/>
            <person name="Banfield J.F."/>
        </authorList>
    </citation>
    <scope>NUCLEOTIDE SEQUENCE [LARGE SCALE GENOMIC DNA]</scope>
</reference>
<dbReference type="Proteomes" id="UP000177803">
    <property type="component" value="Unassembled WGS sequence"/>
</dbReference>
<dbReference type="AlphaFoldDB" id="A0A1F6NM23"/>
<dbReference type="EMBL" id="MFQR01000006">
    <property type="protein sequence ID" value="OGH84684.1"/>
    <property type="molecule type" value="Genomic_DNA"/>
</dbReference>
<name>A0A1F6NM23_9BACT</name>
<organism evidence="1 2">
    <name type="scientific">Candidatus Magasanikbacteria bacterium RIFOXYA2_FULL_44_8</name>
    <dbReference type="NCBI Taxonomy" id="1798696"/>
    <lineage>
        <taxon>Bacteria</taxon>
        <taxon>Candidatus Magasanikiibacteriota</taxon>
    </lineage>
</organism>
<gene>
    <name evidence="1" type="ORF">A2261_00015</name>
</gene>
<evidence type="ECO:0000313" key="2">
    <source>
        <dbReference type="Proteomes" id="UP000177803"/>
    </source>
</evidence>
<evidence type="ECO:0000313" key="1">
    <source>
        <dbReference type="EMBL" id="OGH84684.1"/>
    </source>
</evidence>